<dbReference type="HOGENOM" id="CLU_1279087_0_0_1"/>
<dbReference type="AlphaFoldDB" id="E9JCN3"/>
<evidence type="ECO:0000313" key="1">
    <source>
        <dbReference type="EMBL" id="EFZ09420.1"/>
    </source>
</evidence>
<organism>
    <name type="scientific">Solenopsis invicta</name>
    <name type="common">Red imported fire ant</name>
    <name type="synonym">Solenopsis wagneri</name>
    <dbReference type="NCBI Taxonomy" id="13686"/>
    <lineage>
        <taxon>Eukaryota</taxon>
        <taxon>Metazoa</taxon>
        <taxon>Ecdysozoa</taxon>
        <taxon>Arthropoda</taxon>
        <taxon>Hexapoda</taxon>
        <taxon>Insecta</taxon>
        <taxon>Pterygota</taxon>
        <taxon>Neoptera</taxon>
        <taxon>Endopterygota</taxon>
        <taxon>Hymenoptera</taxon>
        <taxon>Apocrita</taxon>
        <taxon>Aculeata</taxon>
        <taxon>Formicoidea</taxon>
        <taxon>Formicidae</taxon>
        <taxon>Myrmicinae</taxon>
        <taxon>Solenopsis</taxon>
    </lineage>
</organism>
<protein>
    <submittedName>
        <fullName evidence="1">Uncharacterized protein</fullName>
    </submittedName>
</protein>
<proteinExistence type="predicted"/>
<sequence length="216" mass="25576">MVWRVENGPEETGVLILRFGKESGRKKKVSWRWKEKVTEEVKEFKYPGHVFQRNGGQEAQIRVKKGATVLEQVWGIGKRRFGEDLSKRIWMFDSLVWTVMGFEKDVEGEAVDQKKIKRIDRGRQRKGRWKRISSLRYNVCYRQIKGEGILGYLKKGWSERRWSRLARFRLGNGMRARWYWKEEEKSVECVKTSWKHGSTYGKSGGGGDQRKVVRTR</sequence>
<dbReference type="EMBL" id="GL771850">
    <property type="protein sequence ID" value="EFZ09420.1"/>
    <property type="molecule type" value="Genomic_DNA"/>
</dbReference>
<name>E9JCN3_SOLIN</name>
<reference evidence="1" key="1">
    <citation type="journal article" date="2011" name="Proc. Natl. Acad. Sci. U.S.A.">
        <title>The genome of the fire ant Solenopsis invicta.</title>
        <authorList>
            <person name="Wurm Y."/>
            <person name="Wang J."/>
            <person name="Riba-Grognuz O."/>
            <person name="Corona M."/>
            <person name="Nygaard S."/>
            <person name="Hunt B.G."/>
            <person name="Ingram K.K."/>
            <person name="Falquet L."/>
            <person name="Nipitwattanaphon M."/>
            <person name="Gotzek D."/>
            <person name="Dijkstra M.B."/>
            <person name="Oettler J."/>
            <person name="Comtesse F."/>
            <person name="Shih C.J."/>
            <person name="Wu W.J."/>
            <person name="Yang C.C."/>
            <person name="Thomas J."/>
            <person name="Beaudoing E."/>
            <person name="Pradervand S."/>
            <person name="Flegel V."/>
            <person name="Cook E.D."/>
            <person name="Fabbretti R."/>
            <person name="Stockinger H."/>
            <person name="Long L."/>
            <person name="Farmerie W.G."/>
            <person name="Oakey J."/>
            <person name="Boomsma J.J."/>
            <person name="Pamilo P."/>
            <person name="Yi S.V."/>
            <person name="Heinze J."/>
            <person name="Goodisman M.A."/>
            <person name="Farinelli L."/>
            <person name="Harshman K."/>
            <person name="Hulo N."/>
            <person name="Cerutti L."/>
            <person name="Xenarios I."/>
            <person name="Shoemaker D."/>
            <person name="Keller L."/>
        </authorList>
    </citation>
    <scope>NUCLEOTIDE SEQUENCE [LARGE SCALE GENOMIC DNA]</scope>
</reference>
<accession>E9JCN3</accession>
<feature type="non-terminal residue" evidence="1">
    <location>
        <position position="216"/>
    </location>
</feature>
<gene>
    <name evidence="1" type="ORF">SINV_05103</name>
</gene>